<accession>A0A2S7AF40</accession>
<evidence type="ECO:0000313" key="2">
    <source>
        <dbReference type="EMBL" id="PPU08347.1"/>
    </source>
</evidence>
<dbReference type="EMBL" id="MIGY01000002">
    <property type="protein sequence ID" value="PPU08347.1"/>
    <property type="molecule type" value="Genomic_DNA"/>
</dbReference>
<dbReference type="AlphaFoldDB" id="A0A2S7AF40"/>
<comment type="caution">
    <text evidence="2">The sequence shown here is derived from an EMBL/GenBank/DDBJ whole genome shotgun (WGS) entry which is preliminary data.</text>
</comment>
<reference evidence="2 3" key="1">
    <citation type="submission" date="2016-08" db="EMBL/GenBank/DDBJ databases">
        <title>Evolution of the type three secretion system and type three effector repertoires in Xanthomonas.</title>
        <authorList>
            <person name="Merda D."/>
            <person name="Briand M."/>
            <person name="Bosis E."/>
            <person name="Rousseau C."/>
            <person name="Portier P."/>
            <person name="Jacques M.-A."/>
            <person name="Fischer-Le Saux M."/>
        </authorList>
    </citation>
    <scope>NUCLEOTIDE SEQUENCE [LARGE SCALE GENOMIC DNA]</scope>
    <source>
        <strain evidence="2 3">CFBP 7645</strain>
    </source>
</reference>
<evidence type="ECO:0000313" key="3">
    <source>
        <dbReference type="Proteomes" id="UP000239204"/>
    </source>
</evidence>
<dbReference type="Proteomes" id="UP000239204">
    <property type="component" value="Unassembled WGS sequence"/>
</dbReference>
<gene>
    <name evidence="2" type="ORF">XarjCFBP7645_12650</name>
</gene>
<sequence length="82" mass="8711">MASLTGPTRRRQHQRGTLQHAAQQRGRLRQGCGGVVPGLQQASAFCVAGPVYLTQRGPASTASARWSDGSCVRLARRGKLAP</sequence>
<protein>
    <submittedName>
        <fullName evidence="2">Uncharacterized protein</fullName>
    </submittedName>
</protein>
<proteinExistence type="predicted"/>
<evidence type="ECO:0000256" key="1">
    <source>
        <dbReference type="SAM" id="MobiDB-lite"/>
    </source>
</evidence>
<name>A0A2S7AF40_9XANT</name>
<organism evidence="2 3">
    <name type="scientific">Xanthomonas arboricola</name>
    <dbReference type="NCBI Taxonomy" id="56448"/>
    <lineage>
        <taxon>Bacteria</taxon>
        <taxon>Pseudomonadati</taxon>
        <taxon>Pseudomonadota</taxon>
        <taxon>Gammaproteobacteria</taxon>
        <taxon>Lysobacterales</taxon>
        <taxon>Lysobacteraceae</taxon>
        <taxon>Xanthomonas</taxon>
    </lineage>
</organism>
<feature type="region of interest" description="Disordered" evidence="1">
    <location>
        <begin position="1"/>
        <end position="25"/>
    </location>
</feature>